<keyword evidence="3" id="KW-1185">Reference proteome</keyword>
<dbReference type="RefSeq" id="WP_063187370.1">
    <property type="nucleotide sequence ID" value="NZ_LQRA01000099.1"/>
</dbReference>
<evidence type="ECO:0000313" key="2">
    <source>
        <dbReference type="EMBL" id="KZE72779.1"/>
    </source>
</evidence>
<evidence type="ECO:0000256" key="1">
    <source>
        <dbReference type="SAM" id="SignalP"/>
    </source>
</evidence>
<organism evidence="2 3">
    <name type="scientific">Paenibacillus elgii</name>
    <dbReference type="NCBI Taxonomy" id="189691"/>
    <lineage>
        <taxon>Bacteria</taxon>
        <taxon>Bacillati</taxon>
        <taxon>Bacillota</taxon>
        <taxon>Bacilli</taxon>
        <taxon>Bacillales</taxon>
        <taxon>Paenibacillaceae</taxon>
        <taxon>Paenibacillus</taxon>
    </lineage>
</organism>
<dbReference type="PROSITE" id="PS51257">
    <property type="entry name" value="PROKAR_LIPOPROTEIN"/>
    <property type="match status" value="1"/>
</dbReference>
<feature type="chain" id="PRO_5007864402" description="WD40 repeat domain-containing protein" evidence="1">
    <location>
        <begin position="28"/>
        <end position="363"/>
    </location>
</feature>
<dbReference type="EMBL" id="LQRA01000099">
    <property type="protein sequence ID" value="KZE72779.1"/>
    <property type="molecule type" value="Genomic_DNA"/>
</dbReference>
<accession>A0A165PWF3</accession>
<name>A0A165PWF3_9BACL</name>
<keyword evidence="1" id="KW-0732">Signal</keyword>
<reference evidence="3" key="1">
    <citation type="submission" date="2016-01" db="EMBL/GenBank/DDBJ databases">
        <title>Draft genome of Chromobacterium sp. F49.</title>
        <authorList>
            <person name="Hong K.W."/>
        </authorList>
    </citation>
    <scope>NUCLEOTIDE SEQUENCE [LARGE SCALE GENOMIC DNA]</scope>
    <source>
        <strain evidence="3">M63</strain>
    </source>
</reference>
<evidence type="ECO:0000313" key="3">
    <source>
        <dbReference type="Proteomes" id="UP000076563"/>
    </source>
</evidence>
<comment type="caution">
    <text evidence="2">The sequence shown here is derived from an EMBL/GenBank/DDBJ whole genome shotgun (WGS) entry which is preliminary data.</text>
</comment>
<protein>
    <recommendedName>
        <fullName evidence="4">WD40 repeat domain-containing protein</fullName>
    </recommendedName>
</protein>
<dbReference type="STRING" id="1007103.GCA_000213315_02050"/>
<dbReference type="AlphaFoldDB" id="A0A165PWF3"/>
<dbReference type="eggNOG" id="ENOG503050B">
    <property type="taxonomic scope" value="Bacteria"/>
</dbReference>
<sequence>MSRRVRICLTVLLTAACAGCSIFGSEAKPRTTPVDAEASKALDETGDLLVAGDNRVFSVNSKTNEAREVLQTEQPVSSLSYTGEHMAITVFQPSDPKASRGFYLRDSRSDSFTMYPTPGFSPKLSYIYGELMFLASADKTAQKDGDYAKVGIYQLKEHKWVKEWMLPGGIEDITGRGKDLWLVTSNNAATSSNVYKVDLETGEWGKLIAEARRYPLDQVEADSGGDIYMMISQRNKTEWSNKIYRWDPQEQPYELAHHFVSNTRPYSYAMQALNGKMLIARFDATGAHPDIEKPLSVLDLKTRKQTHLAWDHRPVALDKSGDEFVALGEDGAVAFVKPGEADKPDREMQVPGLRAAKCLAVKR</sequence>
<gene>
    <name evidence="2" type="ORF">AV654_04455</name>
</gene>
<feature type="signal peptide" evidence="1">
    <location>
        <begin position="1"/>
        <end position="27"/>
    </location>
</feature>
<evidence type="ECO:0008006" key="4">
    <source>
        <dbReference type="Google" id="ProtNLM"/>
    </source>
</evidence>
<dbReference type="SUPFAM" id="SSF69322">
    <property type="entry name" value="Tricorn protease domain 2"/>
    <property type="match status" value="1"/>
</dbReference>
<dbReference type="OrthoDB" id="2533943at2"/>
<dbReference type="Proteomes" id="UP000076563">
    <property type="component" value="Unassembled WGS sequence"/>
</dbReference>
<proteinExistence type="predicted"/>